<evidence type="ECO:0000256" key="13">
    <source>
        <dbReference type="ARBA" id="ARBA00031533"/>
    </source>
</evidence>
<evidence type="ECO:0000256" key="11">
    <source>
        <dbReference type="ARBA" id="ARBA00023049"/>
    </source>
</evidence>
<dbReference type="InterPro" id="IPR050344">
    <property type="entry name" value="Peptidase_M1_aminopeptidases"/>
</dbReference>
<dbReference type="EC" id="3.4.11.2" evidence="4"/>
<organism evidence="17 18">
    <name type="scientific">Plantactinospora siamensis</name>
    <dbReference type="NCBI Taxonomy" id="555372"/>
    <lineage>
        <taxon>Bacteria</taxon>
        <taxon>Bacillati</taxon>
        <taxon>Actinomycetota</taxon>
        <taxon>Actinomycetes</taxon>
        <taxon>Micromonosporales</taxon>
        <taxon>Micromonosporaceae</taxon>
        <taxon>Plantactinospora</taxon>
    </lineage>
</organism>
<evidence type="ECO:0000313" key="17">
    <source>
        <dbReference type="EMBL" id="MFC0564446.1"/>
    </source>
</evidence>
<comment type="caution">
    <text evidence="17">The sequence shown here is derived from an EMBL/GenBank/DDBJ whole genome shotgun (WGS) entry which is preliminary data.</text>
</comment>
<dbReference type="InterPro" id="IPR027268">
    <property type="entry name" value="Peptidase_M4/M1_CTD_sf"/>
</dbReference>
<feature type="domain" description="Peptidase M1 membrane alanine aminopeptidase" evidence="14">
    <location>
        <begin position="223"/>
        <end position="436"/>
    </location>
</feature>
<evidence type="ECO:0000256" key="9">
    <source>
        <dbReference type="ARBA" id="ARBA00022801"/>
    </source>
</evidence>
<dbReference type="InterPro" id="IPR001930">
    <property type="entry name" value="Peptidase_M1"/>
</dbReference>
<dbReference type="InterPro" id="IPR045357">
    <property type="entry name" value="Aminopeptidase_N-like_N"/>
</dbReference>
<dbReference type="InterPro" id="IPR012778">
    <property type="entry name" value="Pept_M1_aminopeptidase"/>
</dbReference>
<sequence>MPTLTRADAAQRAELLVVDAYQIDLDLTGPGDTFASTTTIKFRATAGTETFVEVKPSRLRGVRLNGADLDPAALDDNRYALTGLAERNTLTVTATMAYTNTGEGLHRTTDPADGAVYLHATSFLDDAQRIFAAFDQPDLKAPVTLRVTAPEDWLVAANGAVAARPGPGRWEFATTEPLATYFVSLVAGPYHERRDSHDGIPLGLYCRRSLAEHLDADAEEIFTITKQCFDEFHRLFGVRYPFGKYDQVFAPGFNAGAMENPGLVVLRDEYVFRSAVTDSDRELRATTIAHEMAHMWFGDLVTMRWWDDLWLNESFAEYLGSRVTADATRFGQAWAKFAMQRKNWGYSADQRPSTHPVAPAEVADAAQALVNFDGISYAKGASVLRQLVAWLGDEAFLAGLREHFAAHRFGNATLADLLGALAKSSGRDLTDWAEVWLRRSQVNTLRVETVLAGDGSYAEVAVVQTAPAEHPVLRPHRIGLGLYDPADGTDATGGTGAAGGAGDATGGAVRLRRRLEVDLDPAAAGGRTVVPELAGAPAARLLLPNDGDLTFAKVRLDDDSAAAVPEVLPALPDPLARALLWSAATDSVRDAERPVTDLVPLIAAALPLETEVVLVEGVLQLNRPLFDRYLPAPVRRRALDEVAAAWARALAAAGPGGSTQLASAHGLIWATADAELLTGWLAGDALPAGLTLDADLRWDLLQRLVVLGAADEPRIAAEVERDRTASGEQRAAYCRAALPDPAAKERAWRLLAEDTAASNRILEATASGFWQPEQVELTEPYVERYFSQLPAMTSIRTPWVAEEIAWGAFPRYAVAPRTRELAAALLARTDLTPGVRRAVVDADDDLRRALAAR</sequence>
<reference evidence="17 18" key="1">
    <citation type="submission" date="2024-09" db="EMBL/GenBank/DDBJ databases">
        <authorList>
            <person name="Sun Q."/>
            <person name="Mori K."/>
        </authorList>
    </citation>
    <scope>NUCLEOTIDE SEQUENCE [LARGE SCALE GENOMIC DNA]</scope>
    <source>
        <strain evidence="17 18">TBRC 2205</strain>
    </source>
</reference>
<dbReference type="Pfam" id="PF11838">
    <property type="entry name" value="ERAP1_C"/>
    <property type="match status" value="1"/>
</dbReference>
<dbReference type="InterPro" id="IPR024571">
    <property type="entry name" value="ERAP1-like_C_dom"/>
</dbReference>
<gene>
    <name evidence="17" type="primary">pepN</name>
    <name evidence="17" type="ORF">ACFFHU_09890</name>
</gene>
<dbReference type="CDD" id="cd09602">
    <property type="entry name" value="M1_APN"/>
    <property type="match status" value="1"/>
</dbReference>
<dbReference type="Pfam" id="PF01433">
    <property type="entry name" value="Peptidase_M1"/>
    <property type="match status" value="1"/>
</dbReference>
<evidence type="ECO:0000259" key="16">
    <source>
        <dbReference type="Pfam" id="PF17900"/>
    </source>
</evidence>
<dbReference type="PANTHER" id="PTHR11533:SF174">
    <property type="entry name" value="PUROMYCIN-SENSITIVE AMINOPEPTIDASE-RELATED"/>
    <property type="match status" value="1"/>
</dbReference>
<feature type="domain" description="Aminopeptidase N-like N-terminal" evidence="16">
    <location>
        <begin position="87"/>
        <end position="181"/>
    </location>
</feature>
<evidence type="ECO:0000256" key="10">
    <source>
        <dbReference type="ARBA" id="ARBA00022833"/>
    </source>
</evidence>
<dbReference type="SUPFAM" id="SSF63737">
    <property type="entry name" value="Leukotriene A4 hydrolase N-terminal domain"/>
    <property type="match status" value="1"/>
</dbReference>
<dbReference type="NCBIfam" id="TIGR02412">
    <property type="entry name" value="pepN_strep_liv"/>
    <property type="match status" value="1"/>
</dbReference>
<keyword evidence="9 17" id="KW-0378">Hydrolase</keyword>
<dbReference type="Gene3D" id="1.10.390.10">
    <property type="entry name" value="Neutral Protease Domain 2"/>
    <property type="match status" value="1"/>
</dbReference>
<feature type="domain" description="ERAP1-like C-terminal" evidence="15">
    <location>
        <begin position="542"/>
        <end position="848"/>
    </location>
</feature>
<evidence type="ECO:0000259" key="14">
    <source>
        <dbReference type="Pfam" id="PF01433"/>
    </source>
</evidence>
<comment type="catalytic activity">
    <reaction evidence="1">
        <text>Release of an N-terminal amino acid, Xaa-|-Yaa- from a peptide, amide or arylamide. Xaa is preferably Ala, but may be most amino acids including Pro (slow action). When a terminal hydrophobic residue is followed by a prolyl residue, the two may be released as an intact Xaa-Pro dipeptide.</text>
        <dbReference type="EC" id="3.4.11.2"/>
    </reaction>
</comment>
<protein>
    <recommendedName>
        <fullName evidence="5">Aminopeptidase N</fullName>
        <ecNumber evidence="4">3.4.11.2</ecNumber>
    </recommendedName>
    <alternativeName>
        <fullName evidence="12">Alanine aminopeptidase</fullName>
    </alternativeName>
    <alternativeName>
        <fullName evidence="13">Lysyl aminopeptidase</fullName>
    </alternativeName>
</protein>
<evidence type="ECO:0000256" key="5">
    <source>
        <dbReference type="ARBA" id="ARBA00015611"/>
    </source>
</evidence>
<evidence type="ECO:0000256" key="12">
    <source>
        <dbReference type="ARBA" id="ARBA00029811"/>
    </source>
</evidence>
<keyword evidence="11" id="KW-0482">Metalloprotease</keyword>
<evidence type="ECO:0000256" key="8">
    <source>
        <dbReference type="ARBA" id="ARBA00022723"/>
    </source>
</evidence>
<dbReference type="Proteomes" id="UP001589894">
    <property type="component" value="Unassembled WGS sequence"/>
</dbReference>
<dbReference type="GO" id="GO:0016285">
    <property type="term" value="F:alanyl aminopeptidase activity"/>
    <property type="evidence" value="ECO:0007669"/>
    <property type="project" value="UniProtKB-EC"/>
</dbReference>
<evidence type="ECO:0000256" key="2">
    <source>
        <dbReference type="ARBA" id="ARBA00001947"/>
    </source>
</evidence>
<accession>A0ABV6NUI8</accession>
<keyword evidence="10" id="KW-0862">Zinc</keyword>
<evidence type="ECO:0000256" key="3">
    <source>
        <dbReference type="ARBA" id="ARBA00010136"/>
    </source>
</evidence>
<evidence type="ECO:0000256" key="6">
    <source>
        <dbReference type="ARBA" id="ARBA00022438"/>
    </source>
</evidence>
<keyword evidence="8" id="KW-0479">Metal-binding</keyword>
<evidence type="ECO:0000259" key="15">
    <source>
        <dbReference type="Pfam" id="PF11838"/>
    </source>
</evidence>
<proteinExistence type="inferred from homology"/>
<comment type="similarity">
    <text evidence="3">Belongs to the peptidase M1 family.</text>
</comment>
<dbReference type="PANTHER" id="PTHR11533">
    <property type="entry name" value="PROTEASE M1 ZINC METALLOPROTEASE"/>
    <property type="match status" value="1"/>
</dbReference>
<dbReference type="EMBL" id="JBHLUE010000006">
    <property type="protein sequence ID" value="MFC0564446.1"/>
    <property type="molecule type" value="Genomic_DNA"/>
</dbReference>
<name>A0ABV6NUI8_9ACTN</name>
<keyword evidence="7" id="KW-0645">Protease</keyword>
<keyword evidence="6 17" id="KW-0031">Aminopeptidase</keyword>
<evidence type="ECO:0000256" key="1">
    <source>
        <dbReference type="ARBA" id="ARBA00000098"/>
    </source>
</evidence>
<evidence type="ECO:0000256" key="4">
    <source>
        <dbReference type="ARBA" id="ARBA00012564"/>
    </source>
</evidence>
<dbReference type="Pfam" id="PF17900">
    <property type="entry name" value="Peptidase_M1_N"/>
    <property type="match status" value="1"/>
</dbReference>
<dbReference type="InterPro" id="IPR042097">
    <property type="entry name" value="Aminopeptidase_N-like_N_sf"/>
</dbReference>
<dbReference type="InterPro" id="IPR014782">
    <property type="entry name" value="Peptidase_M1_dom"/>
</dbReference>
<evidence type="ECO:0000256" key="7">
    <source>
        <dbReference type="ARBA" id="ARBA00022670"/>
    </source>
</evidence>
<dbReference type="Gene3D" id="2.60.40.1730">
    <property type="entry name" value="tricorn interacting facor f3 domain"/>
    <property type="match status" value="1"/>
</dbReference>
<evidence type="ECO:0000313" key="18">
    <source>
        <dbReference type="Proteomes" id="UP001589894"/>
    </source>
</evidence>
<dbReference type="PRINTS" id="PR00756">
    <property type="entry name" value="ALADIPTASE"/>
</dbReference>
<comment type="cofactor">
    <cofactor evidence="2">
        <name>Zn(2+)</name>
        <dbReference type="ChEBI" id="CHEBI:29105"/>
    </cofactor>
</comment>
<dbReference type="SUPFAM" id="SSF55486">
    <property type="entry name" value="Metalloproteases ('zincins'), catalytic domain"/>
    <property type="match status" value="1"/>
</dbReference>
<keyword evidence="18" id="KW-1185">Reference proteome</keyword>
<dbReference type="RefSeq" id="WP_377337446.1">
    <property type="nucleotide sequence ID" value="NZ_JBHLUE010000006.1"/>
</dbReference>